<organism evidence="2 3">
    <name type="scientific">Dyadobacter chenwenxiniae</name>
    <dbReference type="NCBI Taxonomy" id="2906456"/>
    <lineage>
        <taxon>Bacteria</taxon>
        <taxon>Pseudomonadati</taxon>
        <taxon>Bacteroidota</taxon>
        <taxon>Cytophagia</taxon>
        <taxon>Cytophagales</taxon>
        <taxon>Spirosomataceae</taxon>
        <taxon>Dyadobacter</taxon>
    </lineage>
</organism>
<feature type="transmembrane region" description="Helical" evidence="1">
    <location>
        <begin position="36"/>
        <end position="58"/>
    </location>
</feature>
<evidence type="ECO:0000256" key="1">
    <source>
        <dbReference type="SAM" id="Phobius"/>
    </source>
</evidence>
<evidence type="ECO:0000313" key="2">
    <source>
        <dbReference type="EMBL" id="MCF0060204.1"/>
    </source>
</evidence>
<proteinExistence type="predicted"/>
<keyword evidence="3" id="KW-1185">Reference proteome</keyword>
<comment type="caution">
    <text evidence="2">The sequence shown here is derived from an EMBL/GenBank/DDBJ whole genome shotgun (WGS) entry which is preliminary data.</text>
</comment>
<dbReference type="RefSeq" id="WP_234652815.1">
    <property type="nucleotide sequence ID" value="NZ_CP094997.1"/>
</dbReference>
<evidence type="ECO:0000313" key="3">
    <source>
        <dbReference type="Proteomes" id="UP001139000"/>
    </source>
</evidence>
<keyword evidence="1" id="KW-0472">Membrane</keyword>
<reference evidence="2" key="1">
    <citation type="submission" date="2021-12" db="EMBL/GenBank/DDBJ databases">
        <title>Novel species in genus Dyadobacter.</title>
        <authorList>
            <person name="Ma C."/>
        </authorList>
    </citation>
    <scope>NUCLEOTIDE SEQUENCE</scope>
    <source>
        <strain evidence="2">LJ419</strain>
    </source>
</reference>
<accession>A0A9X1TCY7</accession>
<name>A0A9X1TCY7_9BACT</name>
<keyword evidence="1" id="KW-1133">Transmembrane helix</keyword>
<sequence length="70" mass="7344">MACKMNSTGQHKDDWDFVIAAAITSSSGGAVLGGTLFNMTGALIGGAVGIFVEIWPFLRLKNSQAQNKSL</sequence>
<dbReference type="AlphaFoldDB" id="A0A9X1TCY7"/>
<dbReference type="Proteomes" id="UP001139000">
    <property type="component" value="Unassembled WGS sequence"/>
</dbReference>
<dbReference type="EMBL" id="JAJTTC010000001">
    <property type="protein sequence ID" value="MCF0060204.1"/>
    <property type="molecule type" value="Genomic_DNA"/>
</dbReference>
<protein>
    <submittedName>
        <fullName evidence="2">Uncharacterized protein</fullName>
    </submittedName>
</protein>
<gene>
    <name evidence="2" type="ORF">LXM26_01760</name>
</gene>
<keyword evidence="1" id="KW-0812">Transmembrane</keyword>